<reference evidence="11 12" key="1">
    <citation type="submission" date="2016-02" db="EMBL/GenBank/DDBJ databases">
        <authorList>
            <person name="Wen L."/>
            <person name="He K."/>
            <person name="Yang H."/>
        </authorList>
    </citation>
    <scope>NUCLEOTIDE SEQUENCE [LARGE SCALE GENOMIC DNA]</scope>
    <source>
        <strain evidence="11 12">GED7880</strain>
    </source>
</reference>
<keyword evidence="8" id="KW-0406">Ion transport</keyword>
<keyword evidence="5" id="KW-0547">Nucleotide-binding</keyword>
<evidence type="ECO:0000256" key="1">
    <source>
        <dbReference type="ARBA" id="ARBA00004202"/>
    </source>
</evidence>
<evidence type="ECO:0000256" key="3">
    <source>
        <dbReference type="ARBA" id="ARBA00022475"/>
    </source>
</evidence>
<keyword evidence="6 11" id="KW-0067">ATP-binding</keyword>
<comment type="subcellular location">
    <subcellularLocation>
        <location evidence="1">Cell membrane</location>
        <topology evidence="1">Peripheral membrane protein</topology>
    </subcellularLocation>
</comment>
<dbReference type="Gene3D" id="3.40.50.300">
    <property type="entry name" value="P-loop containing nucleotide triphosphate hydrolases"/>
    <property type="match status" value="1"/>
</dbReference>
<dbReference type="InterPro" id="IPR051535">
    <property type="entry name" value="Siderophore_ABC-ATPase"/>
</dbReference>
<accession>A0A137T141</accession>
<evidence type="ECO:0000256" key="2">
    <source>
        <dbReference type="ARBA" id="ARBA00022448"/>
    </source>
</evidence>
<dbReference type="CDD" id="cd03214">
    <property type="entry name" value="ABC_Iron-Siderophores_B12_Hemin"/>
    <property type="match status" value="1"/>
</dbReference>
<keyword evidence="7" id="KW-0408">Iron</keyword>
<evidence type="ECO:0000256" key="4">
    <source>
        <dbReference type="ARBA" id="ARBA00022496"/>
    </source>
</evidence>
<evidence type="ECO:0000256" key="5">
    <source>
        <dbReference type="ARBA" id="ARBA00022741"/>
    </source>
</evidence>
<dbReference type="GO" id="GO:0016887">
    <property type="term" value="F:ATP hydrolysis activity"/>
    <property type="evidence" value="ECO:0007669"/>
    <property type="project" value="InterPro"/>
</dbReference>
<dbReference type="InterPro" id="IPR003593">
    <property type="entry name" value="AAA+_ATPase"/>
</dbReference>
<comment type="caution">
    <text evidence="11">The sequence shown here is derived from an EMBL/GenBank/DDBJ whole genome shotgun (WGS) entry which is preliminary data.</text>
</comment>
<dbReference type="SMART" id="SM00382">
    <property type="entry name" value="AAA"/>
    <property type="match status" value="1"/>
</dbReference>
<dbReference type="PANTHER" id="PTHR42771:SF2">
    <property type="entry name" value="IRON(3+)-HYDROXAMATE IMPORT ATP-BINDING PROTEIN FHUC"/>
    <property type="match status" value="1"/>
</dbReference>
<dbReference type="EMBL" id="LTAG01000005">
    <property type="protein sequence ID" value="KXO18426.1"/>
    <property type="molecule type" value="Genomic_DNA"/>
</dbReference>
<dbReference type="eggNOG" id="COG1120">
    <property type="taxonomic scope" value="Bacteria"/>
</dbReference>
<sequence length="251" mass="27775">MVFWLYLSLFTKVTHMKFTLSHLDIGYQPQHNVISDINVEVISGGLTCLIGPNGVGKSTLLKTLSGFLPKLGGEILLNKLDLSHLSNKDLARKISVVLTTKPDVQNITTEEMIGLGRSPYTGFFGTLRKEDEKVVNGVIETVGITSLKGRAIHTLSDGERQKVMIAKALAQETPIILLDEPTAFLDFPSKADTYRLLHETAQKLDKIILLSTHDLELAIRFSDTILEVSKQGVKKVSRAEVEQNIELLLNI</sequence>
<evidence type="ECO:0000256" key="7">
    <source>
        <dbReference type="ARBA" id="ARBA00023004"/>
    </source>
</evidence>
<evidence type="ECO:0000313" key="11">
    <source>
        <dbReference type="EMBL" id="KXO18426.1"/>
    </source>
</evidence>
<dbReference type="Proteomes" id="UP000070093">
    <property type="component" value="Unassembled WGS sequence"/>
</dbReference>
<name>A0A137T141_9BACT</name>
<keyword evidence="4" id="KW-0410">Iron transport</keyword>
<evidence type="ECO:0000313" key="12">
    <source>
        <dbReference type="Proteomes" id="UP000070093"/>
    </source>
</evidence>
<dbReference type="SUPFAM" id="SSF52540">
    <property type="entry name" value="P-loop containing nucleoside triphosphate hydrolases"/>
    <property type="match status" value="1"/>
</dbReference>
<dbReference type="GO" id="GO:0005524">
    <property type="term" value="F:ATP binding"/>
    <property type="evidence" value="ECO:0007669"/>
    <property type="project" value="UniProtKB-KW"/>
</dbReference>
<organism evidence="11 12">
    <name type="scientific">Prevotella bivia</name>
    <dbReference type="NCBI Taxonomy" id="28125"/>
    <lineage>
        <taxon>Bacteria</taxon>
        <taxon>Pseudomonadati</taxon>
        <taxon>Bacteroidota</taxon>
        <taxon>Bacteroidia</taxon>
        <taxon>Bacteroidales</taxon>
        <taxon>Prevotellaceae</taxon>
        <taxon>Prevotella</taxon>
    </lineage>
</organism>
<proteinExistence type="predicted"/>
<keyword evidence="3" id="KW-1003">Cell membrane</keyword>
<dbReference type="PATRIC" id="fig|28125.4.peg.80"/>
<dbReference type="PROSITE" id="PS50893">
    <property type="entry name" value="ABC_TRANSPORTER_2"/>
    <property type="match status" value="1"/>
</dbReference>
<protein>
    <submittedName>
        <fullName evidence="11">Putative ferrichrome ABC transporter, ATP-binding protein FhuC</fullName>
    </submittedName>
</protein>
<evidence type="ECO:0000256" key="9">
    <source>
        <dbReference type="ARBA" id="ARBA00023136"/>
    </source>
</evidence>
<dbReference type="STRING" id="28125.HMPREF3202_00084"/>
<keyword evidence="2" id="KW-0813">Transport</keyword>
<evidence type="ECO:0000256" key="6">
    <source>
        <dbReference type="ARBA" id="ARBA00022840"/>
    </source>
</evidence>
<feature type="domain" description="ABC transporter" evidence="10">
    <location>
        <begin position="11"/>
        <end position="251"/>
    </location>
</feature>
<dbReference type="Pfam" id="PF00005">
    <property type="entry name" value="ABC_tran"/>
    <property type="match status" value="1"/>
</dbReference>
<dbReference type="GO" id="GO:0005886">
    <property type="term" value="C:plasma membrane"/>
    <property type="evidence" value="ECO:0007669"/>
    <property type="project" value="UniProtKB-SubCell"/>
</dbReference>
<keyword evidence="9" id="KW-0472">Membrane</keyword>
<dbReference type="InterPro" id="IPR027417">
    <property type="entry name" value="P-loop_NTPase"/>
</dbReference>
<dbReference type="PANTHER" id="PTHR42771">
    <property type="entry name" value="IRON(3+)-HYDROXAMATE IMPORT ATP-BINDING PROTEIN FHUC"/>
    <property type="match status" value="1"/>
</dbReference>
<dbReference type="AlphaFoldDB" id="A0A137T141"/>
<dbReference type="GO" id="GO:0006826">
    <property type="term" value="P:iron ion transport"/>
    <property type="evidence" value="ECO:0007669"/>
    <property type="project" value="UniProtKB-KW"/>
</dbReference>
<evidence type="ECO:0000256" key="8">
    <source>
        <dbReference type="ARBA" id="ARBA00023065"/>
    </source>
</evidence>
<evidence type="ECO:0000259" key="10">
    <source>
        <dbReference type="PROSITE" id="PS50893"/>
    </source>
</evidence>
<gene>
    <name evidence="11" type="ORF">HMPREF3202_00084</name>
</gene>
<dbReference type="InterPro" id="IPR003439">
    <property type="entry name" value="ABC_transporter-like_ATP-bd"/>
</dbReference>